<dbReference type="GO" id="GO:0071424">
    <property type="term" value="F:rRNA (cytosine-N4-)-methyltransferase activity"/>
    <property type="evidence" value="ECO:0007669"/>
    <property type="project" value="UniProtKB-UniRule"/>
</dbReference>
<dbReference type="InterPro" id="IPR029063">
    <property type="entry name" value="SAM-dependent_MTases_sf"/>
</dbReference>
<dbReference type="InterPro" id="IPR023397">
    <property type="entry name" value="SAM-dep_MeTrfase_MraW_recog"/>
</dbReference>
<comment type="function">
    <text evidence="7">Specifically methylates the N4 position of cytidine in position 1402 (C1402) of 16S rRNA.</text>
</comment>
<dbReference type="OrthoDB" id="9806637at2"/>
<comment type="similarity">
    <text evidence="1 7">Belongs to the methyltransferase superfamily. RsmH family.</text>
</comment>
<sequence length="310" mass="36064">MTQKPTHFPVLKKEVCQHWLNSPTGFYIDCTFGQGGHSKALLNLLSPAASLLGIDIDPDCSEDGLQLSQEDSRFRFQNLNYSSLYNYWVKQKLPKASGVLFDLGFSTAQLQDPKRSFSYNSSSSSLELRYGLDGKSVYEILNEYSEHKLNWIFKHYGNLREYKELTQAILRERKKEPITSIEQLKAILTNNKVFQKNRYNKNQIKLLFQALRIEANNELENLRHTLEKVKEILEVGGKLLIITFQSLEDELIEDWKRKYSYSIKIPDIGETIPPLFQLHPDSPILPSREEIELNWASRSSKLWVFTKLRE</sequence>
<dbReference type="EC" id="2.1.1.199" evidence="7"/>
<keyword evidence="5 7" id="KW-0808">Transferase</keyword>
<dbReference type="Proteomes" id="UP000249762">
    <property type="component" value="Unassembled WGS sequence"/>
</dbReference>
<protein>
    <recommendedName>
        <fullName evidence="7">Ribosomal RNA small subunit methyltransferase H</fullName>
        <ecNumber evidence="7">2.1.1.199</ecNumber>
    </recommendedName>
    <alternativeName>
        <fullName evidence="7">16S rRNA m(4)C1402 methyltransferase</fullName>
    </alternativeName>
    <alternativeName>
        <fullName evidence="7">rRNA (cytosine-N(4)-)-methyltransferase RsmH</fullName>
    </alternativeName>
</protein>
<evidence type="ECO:0000313" key="9">
    <source>
        <dbReference type="Proteomes" id="UP000249762"/>
    </source>
</evidence>
<keyword evidence="6 7" id="KW-0949">S-adenosyl-L-methionine</keyword>
<keyword evidence="3 7" id="KW-0698">rRNA processing</keyword>
<dbReference type="Gene3D" id="1.10.150.170">
    <property type="entry name" value="Putative methyltransferase TM0872, insert domain"/>
    <property type="match status" value="1"/>
</dbReference>
<evidence type="ECO:0000256" key="4">
    <source>
        <dbReference type="ARBA" id="ARBA00022603"/>
    </source>
</evidence>
<dbReference type="Pfam" id="PF01795">
    <property type="entry name" value="Methyltransf_5"/>
    <property type="match status" value="1"/>
</dbReference>
<evidence type="ECO:0000256" key="3">
    <source>
        <dbReference type="ARBA" id="ARBA00022552"/>
    </source>
</evidence>
<dbReference type="EMBL" id="QKVO01000002">
    <property type="protein sequence ID" value="RAO95162.1"/>
    <property type="molecule type" value="Genomic_DNA"/>
</dbReference>
<dbReference type="AlphaFoldDB" id="A0A328PJZ9"/>
<dbReference type="HAMAP" id="MF_01007">
    <property type="entry name" value="16SrRNA_methyltr_H"/>
    <property type="match status" value="1"/>
</dbReference>
<dbReference type="NCBIfam" id="TIGR00006">
    <property type="entry name" value="16S rRNA (cytosine(1402)-N(4))-methyltransferase RsmH"/>
    <property type="match status" value="1"/>
</dbReference>
<dbReference type="PANTHER" id="PTHR11265">
    <property type="entry name" value="S-ADENOSYL-METHYLTRANSFERASE MRAW"/>
    <property type="match status" value="1"/>
</dbReference>
<dbReference type="GO" id="GO:0005737">
    <property type="term" value="C:cytoplasm"/>
    <property type="evidence" value="ECO:0007669"/>
    <property type="project" value="UniProtKB-SubCell"/>
</dbReference>
<feature type="binding site" evidence="7">
    <location>
        <position position="109"/>
    </location>
    <ligand>
        <name>S-adenosyl-L-methionine</name>
        <dbReference type="ChEBI" id="CHEBI:59789"/>
    </ligand>
</feature>
<dbReference type="SUPFAM" id="SSF53335">
    <property type="entry name" value="S-adenosyl-L-methionine-dependent methyltransferases"/>
    <property type="match status" value="1"/>
</dbReference>
<comment type="caution">
    <text evidence="8">The sequence shown here is derived from an EMBL/GenBank/DDBJ whole genome shotgun (WGS) entry which is preliminary data.</text>
</comment>
<proteinExistence type="inferred from homology"/>
<keyword evidence="4 7" id="KW-0489">Methyltransferase</keyword>
<evidence type="ECO:0000256" key="6">
    <source>
        <dbReference type="ARBA" id="ARBA00022691"/>
    </source>
</evidence>
<dbReference type="PIRSF" id="PIRSF004486">
    <property type="entry name" value="MraW"/>
    <property type="match status" value="1"/>
</dbReference>
<feature type="binding site" evidence="7">
    <location>
        <position position="55"/>
    </location>
    <ligand>
        <name>S-adenosyl-L-methionine</name>
        <dbReference type="ChEBI" id="CHEBI:59789"/>
    </ligand>
</feature>
<feature type="binding site" evidence="7">
    <location>
        <begin position="35"/>
        <end position="37"/>
    </location>
    <ligand>
        <name>S-adenosyl-L-methionine</name>
        <dbReference type="ChEBI" id="CHEBI:59789"/>
    </ligand>
</feature>
<evidence type="ECO:0000256" key="2">
    <source>
        <dbReference type="ARBA" id="ARBA00022490"/>
    </source>
</evidence>
<feature type="binding site" evidence="7">
    <location>
        <position position="102"/>
    </location>
    <ligand>
        <name>S-adenosyl-L-methionine</name>
        <dbReference type="ChEBI" id="CHEBI:59789"/>
    </ligand>
</feature>
<organism evidence="8 9">
    <name type="scientific">Mycoplasma wenyonii</name>
    <dbReference type="NCBI Taxonomy" id="65123"/>
    <lineage>
        <taxon>Bacteria</taxon>
        <taxon>Bacillati</taxon>
        <taxon>Mycoplasmatota</taxon>
        <taxon>Mollicutes</taxon>
        <taxon>Mycoplasmataceae</taxon>
        <taxon>Mycoplasma</taxon>
    </lineage>
</organism>
<evidence type="ECO:0000256" key="5">
    <source>
        <dbReference type="ARBA" id="ARBA00022679"/>
    </source>
</evidence>
<evidence type="ECO:0000313" key="8">
    <source>
        <dbReference type="EMBL" id="RAO95162.1"/>
    </source>
</evidence>
<evidence type="ECO:0000256" key="1">
    <source>
        <dbReference type="ARBA" id="ARBA00010396"/>
    </source>
</evidence>
<dbReference type="PANTHER" id="PTHR11265:SF0">
    <property type="entry name" value="12S RRNA N4-METHYLCYTIDINE METHYLTRANSFERASE"/>
    <property type="match status" value="1"/>
</dbReference>
<accession>A0A328PJZ9</accession>
<reference evidence="9" key="1">
    <citation type="submission" date="2018-06" db="EMBL/GenBank/DDBJ databases">
        <authorList>
            <person name="Martinez Ocampo F."/>
            <person name="Quiroz Castaneda R.E."/>
            <person name="Rojas Lopez X."/>
        </authorList>
    </citation>
    <scope>NUCLEOTIDE SEQUENCE [LARGE SCALE GENOMIC DNA]</scope>
    <source>
        <strain evidence="9">INIFAP02</strain>
    </source>
</reference>
<keyword evidence="9" id="KW-1185">Reference proteome</keyword>
<gene>
    <name evidence="8" type="primary">mraW</name>
    <name evidence="7" type="synonym">rsmH</name>
    <name evidence="8" type="ORF">DNK47_00850</name>
</gene>
<dbReference type="GO" id="GO:0070475">
    <property type="term" value="P:rRNA base methylation"/>
    <property type="evidence" value="ECO:0007669"/>
    <property type="project" value="UniProtKB-UniRule"/>
</dbReference>
<comment type="subcellular location">
    <subcellularLocation>
        <location evidence="7">Cytoplasm</location>
    </subcellularLocation>
</comment>
<dbReference type="InterPro" id="IPR002903">
    <property type="entry name" value="RsmH"/>
</dbReference>
<keyword evidence="2 7" id="KW-0963">Cytoplasm</keyword>
<feature type="binding site" evidence="7">
    <location>
        <position position="81"/>
    </location>
    <ligand>
        <name>S-adenosyl-L-methionine</name>
        <dbReference type="ChEBI" id="CHEBI:59789"/>
    </ligand>
</feature>
<comment type="catalytic activity">
    <reaction evidence="7">
        <text>cytidine(1402) in 16S rRNA + S-adenosyl-L-methionine = N(4)-methylcytidine(1402) in 16S rRNA + S-adenosyl-L-homocysteine + H(+)</text>
        <dbReference type="Rhea" id="RHEA:42928"/>
        <dbReference type="Rhea" id="RHEA-COMP:10286"/>
        <dbReference type="Rhea" id="RHEA-COMP:10287"/>
        <dbReference type="ChEBI" id="CHEBI:15378"/>
        <dbReference type="ChEBI" id="CHEBI:57856"/>
        <dbReference type="ChEBI" id="CHEBI:59789"/>
        <dbReference type="ChEBI" id="CHEBI:74506"/>
        <dbReference type="ChEBI" id="CHEBI:82748"/>
        <dbReference type="EC" id="2.1.1.199"/>
    </reaction>
</comment>
<name>A0A328PJZ9_9MOLU</name>
<evidence type="ECO:0000256" key="7">
    <source>
        <dbReference type="HAMAP-Rule" id="MF_01007"/>
    </source>
</evidence>
<dbReference type="RefSeq" id="WP_112665074.1">
    <property type="nucleotide sequence ID" value="NZ_QKVO01000002.1"/>
</dbReference>
<dbReference type="Gene3D" id="3.40.50.150">
    <property type="entry name" value="Vaccinia Virus protein VP39"/>
    <property type="match status" value="1"/>
</dbReference>
<dbReference type="SUPFAM" id="SSF81799">
    <property type="entry name" value="Putative methyltransferase TM0872, insert domain"/>
    <property type="match status" value="1"/>
</dbReference>